<comment type="caution">
    <text evidence="3">The sequence shown here is derived from an EMBL/GenBank/DDBJ whole genome shotgun (WGS) entry which is preliminary data.</text>
</comment>
<dbReference type="InterPro" id="IPR027039">
    <property type="entry name" value="Crtac1"/>
</dbReference>
<dbReference type="InterPro" id="IPR011519">
    <property type="entry name" value="UnbV_ASPIC"/>
</dbReference>
<evidence type="ECO:0000313" key="4">
    <source>
        <dbReference type="Proteomes" id="UP001549749"/>
    </source>
</evidence>
<gene>
    <name evidence="3" type="ORF">ABR189_15430</name>
</gene>
<dbReference type="SUPFAM" id="SSF69318">
    <property type="entry name" value="Integrin alpha N-terminal domain"/>
    <property type="match status" value="3"/>
</dbReference>
<dbReference type="RefSeq" id="WP_354661414.1">
    <property type="nucleotide sequence ID" value="NZ_JBEXAC010000002.1"/>
</dbReference>
<dbReference type="Pfam" id="PF13517">
    <property type="entry name" value="FG-GAP_3"/>
    <property type="match status" value="6"/>
</dbReference>
<dbReference type="PANTHER" id="PTHR16026:SF0">
    <property type="entry name" value="CARTILAGE ACIDIC PROTEIN 1"/>
    <property type="match status" value="1"/>
</dbReference>
<name>A0ABV2T6W6_9BACT</name>
<dbReference type="PANTHER" id="PTHR16026">
    <property type="entry name" value="CARTILAGE ACIDIC PROTEIN 1"/>
    <property type="match status" value="1"/>
</dbReference>
<dbReference type="Gene3D" id="2.130.10.130">
    <property type="entry name" value="Integrin alpha, N-terminal"/>
    <property type="match status" value="4"/>
</dbReference>
<dbReference type="InterPro" id="IPR028994">
    <property type="entry name" value="Integrin_alpha_N"/>
</dbReference>
<evidence type="ECO:0000313" key="3">
    <source>
        <dbReference type="EMBL" id="MET6998774.1"/>
    </source>
</evidence>
<keyword evidence="1" id="KW-0732">Signal</keyword>
<dbReference type="EMBL" id="JBEXAC010000002">
    <property type="protein sequence ID" value="MET6998774.1"/>
    <property type="molecule type" value="Genomic_DNA"/>
</dbReference>
<feature type="domain" description="ASPIC/UnbV" evidence="2">
    <location>
        <begin position="533"/>
        <end position="600"/>
    </location>
</feature>
<evidence type="ECO:0000259" key="2">
    <source>
        <dbReference type="Pfam" id="PF07593"/>
    </source>
</evidence>
<reference evidence="3 4" key="1">
    <citation type="submission" date="2024-06" db="EMBL/GenBank/DDBJ databases">
        <title>Chitinophaga defluvii sp. nov., isolated from municipal sewage.</title>
        <authorList>
            <person name="Zhang L."/>
        </authorList>
    </citation>
    <scope>NUCLEOTIDE SEQUENCE [LARGE SCALE GENOMIC DNA]</scope>
    <source>
        <strain evidence="3 4">H8</strain>
    </source>
</reference>
<dbReference type="Proteomes" id="UP001549749">
    <property type="component" value="Unassembled WGS sequence"/>
</dbReference>
<protein>
    <submittedName>
        <fullName evidence="3">VCBS repeat-containing protein</fullName>
    </submittedName>
</protein>
<accession>A0ABV2T6W6</accession>
<dbReference type="Pfam" id="PF07593">
    <property type="entry name" value="UnbV_ASPIC"/>
    <property type="match status" value="1"/>
</dbReference>
<sequence>MHLLFPRIVLPGQAKRYRSITVIALLFLITSCTHTAMPLFEQLPPAGTGIDFVNKVEDTDSLGILDYLYFYNGGGVAIGDINQDGLPDIYFTANQGGNKLYLNKGNLKFEDITAKGGVAGKAGWTTGVTMADVNGDGWLDIYVCTVGGYLGLSSTNQLFINQRNGTFKEEAARWGINVQGLCTQAAFFDYDKDGDLDMYLLKHSVHSNANYSDTSIRRVKSAIAGDQLFRNEGGYFVDVTQEAGIYSSAIGYGLGIAVADMNHDGWPDLYISNDFHENDYYYLNNGNGTFREINTTALEHESRFSMGSDIADVNNDGWPDIMTLDMLADDEKVLKSSGGDDPLDIYNYKKNFGYHYQYSRNCLQLNTGGGTHFSDIALYSGVAATDWSWSPLMADFDNDGRKDIFVSAGIVRRPNDLDYIKYIDNGQLQQSMRTSHKLDKTVLEQMPAGKWHNYIFQGTDSLVFNDRSASWGMSELGWSNGASYADLDNDGDLDLVVNRINAPASIYRNKAREINGYHYLQIMFRGEGGNTAGIGAKVAVKTKTRTQFGYHMLTRGFESSVAPGVLFGLGEDRVVDSLEVVWPDNTVQLLTNVKVDQTLTLDKRAAKNGNAAFVPGGKDSAPLFVDVTDSITIDYQHKENGFIDFNRQLFIPHQQSTSGPQLAVGDINGDGLDDFYAGGARGQAGKLLMQQADGNFISVSEDVLGKDAGSEDVAALLVDVNGDQLPDLYVVSGGNEFWGNAPELLDRLYINDGEGRFHKSDGLPALYGNKSVVCAADIDRDGDLDLFIGGRVHSQHYGTVPESFLLENDGQGNFTVITHKAAPAVQYAGMITTAAWADIDNDGWPDLLVAGEWMPVKIFHNVKGKLTEITANTGLQDYTGWWQSMQVADLNGDGAVDIVLGNWGTNSKLKASMQYPLRLYVADMDGNTVPDQIMSYANNGKYYTFLGKEELEKQLPAIIRKKYTTYKSFAGQTVEQVFGRGLDTARKMQATILQSCVLWNNKKGKFTPAALPAPAQWSPVMAIYAGDVNMDGKPDLITGGNFYGVLPYEGRYDANGGSVLLSSGGKGWEALPVLKSGWNVSGEVRDVKMLRTINGQQLFVVSRNNNRLLFFSRNH</sequence>
<dbReference type="InterPro" id="IPR013517">
    <property type="entry name" value="FG-GAP"/>
</dbReference>
<organism evidence="3 4">
    <name type="scientific">Chitinophaga defluvii</name>
    <dbReference type="NCBI Taxonomy" id="3163343"/>
    <lineage>
        <taxon>Bacteria</taxon>
        <taxon>Pseudomonadati</taxon>
        <taxon>Bacteroidota</taxon>
        <taxon>Chitinophagia</taxon>
        <taxon>Chitinophagales</taxon>
        <taxon>Chitinophagaceae</taxon>
        <taxon>Chitinophaga</taxon>
    </lineage>
</organism>
<dbReference type="PROSITE" id="PS51257">
    <property type="entry name" value="PROKAR_LIPOPROTEIN"/>
    <property type="match status" value="1"/>
</dbReference>
<evidence type="ECO:0000256" key="1">
    <source>
        <dbReference type="ARBA" id="ARBA00022729"/>
    </source>
</evidence>
<keyword evidence="4" id="KW-1185">Reference proteome</keyword>
<proteinExistence type="predicted"/>